<protein>
    <submittedName>
        <fullName evidence="2">Uncharacterized protein</fullName>
    </submittedName>
</protein>
<keyword evidence="1" id="KW-0812">Transmembrane</keyword>
<evidence type="ECO:0000313" key="3">
    <source>
        <dbReference type="Proteomes" id="UP000593626"/>
    </source>
</evidence>
<keyword evidence="3" id="KW-1185">Reference proteome</keyword>
<proteinExistence type="predicted"/>
<gene>
    <name evidence="2" type="ORF">G8O30_02250</name>
</gene>
<dbReference type="AlphaFoldDB" id="A0A7S8HEZ0"/>
<evidence type="ECO:0000313" key="2">
    <source>
        <dbReference type="EMBL" id="QPC45860.1"/>
    </source>
</evidence>
<feature type="transmembrane region" description="Helical" evidence="1">
    <location>
        <begin position="133"/>
        <end position="150"/>
    </location>
</feature>
<dbReference type="EMBL" id="CP049742">
    <property type="protein sequence ID" value="QPC45860.1"/>
    <property type="molecule type" value="Genomic_DNA"/>
</dbReference>
<dbReference type="Proteomes" id="UP000593626">
    <property type="component" value="Chromosome"/>
</dbReference>
<evidence type="ECO:0000256" key="1">
    <source>
        <dbReference type="SAM" id="Phobius"/>
    </source>
</evidence>
<feature type="transmembrane region" description="Helical" evidence="1">
    <location>
        <begin position="95"/>
        <end position="117"/>
    </location>
</feature>
<organism evidence="2 3">
    <name type="scientific">Mangrovibacillus cuniculi</name>
    <dbReference type="NCBI Taxonomy" id="2593652"/>
    <lineage>
        <taxon>Bacteria</taxon>
        <taxon>Bacillati</taxon>
        <taxon>Bacillota</taxon>
        <taxon>Bacilli</taxon>
        <taxon>Bacillales</taxon>
        <taxon>Bacillaceae</taxon>
        <taxon>Mangrovibacillus</taxon>
    </lineage>
</organism>
<keyword evidence="1" id="KW-1133">Transmembrane helix</keyword>
<feature type="transmembrane region" description="Helical" evidence="1">
    <location>
        <begin position="12"/>
        <end position="28"/>
    </location>
</feature>
<sequence>MKVRYPKYVKAWSIVMMLLPWLLIPLLGKSAFKRFFPSGIFISFVVLFVNWIARKRRWWKWYDAFSPKITWVIPFTWGPFLIGAMWILKLTYGNFLRYIALNIIIDGMFTYGLGYYLKRFKIFSLLRLTKNQLMSLFMIDALILYGFHYLKEKVQ</sequence>
<keyword evidence="1" id="KW-0472">Membrane</keyword>
<accession>A0A7S8HEZ0</accession>
<name>A0A7S8HEZ0_9BACI</name>
<reference evidence="2 3" key="1">
    <citation type="submission" date="2019-07" db="EMBL/GenBank/DDBJ databases">
        <title>Genome sequence of 2 isolates from Red Sea Mangroves.</title>
        <authorList>
            <person name="Sefrji F."/>
            <person name="Michoud G."/>
            <person name="Merlino G."/>
            <person name="Daffonchio D."/>
        </authorList>
    </citation>
    <scope>NUCLEOTIDE SEQUENCE [LARGE SCALE GENOMIC DNA]</scope>
    <source>
        <strain evidence="2 3">R1DC41</strain>
    </source>
</reference>
<feature type="transmembrane region" description="Helical" evidence="1">
    <location>
        <begin position="34"/>
        <end position="53"/>
    </location>
</feature>
<dbReference type="KEGG" id="mcui:G8O30_02250"/>
<feature type="transmembrane region" description="Helical" evidence="1">
    <location>
        <begin position="69"/>
        <end position="89"/>
    </location>
</feature>